<evidence type="ECO:0000256" key="2">
    <source>
        <dbReference type="ARBA" id="ARBA00022737"/>
    </source>
</evidence>
<accession>A0A072TJ11</accession>
<dbReference type="SUPFAM" id="SSF52200">
    <property type="entry name" value="Toll/Interleukin receptor TIR domain"/>
    <property type="match status" value="1"/>
</dbReference>
<evidence type="ECO:0000313" key="7">
    <source>
        <dbReference type="EnsemblPlants" id="KEH17569"/>
    </source>
</evidence>
<dbReference type="Pfam" id="PF01582">
    <property type="entry name" value="TIR"/>
    <property type="match status" value="1"/>
</dbReference>
<dbReference type="GO" id="GO:0007165">
    <property type="term" value="P:signal transduction"/>
    <property type="evidence" value="ECO:0007669"/>
    <property type="project" value="InterPro"/>
</dbReference>
<evidence type="ECO:0000256" key="1">
    <source>
        <dbReference type="ARBA" id="ARBA00022614"/>
    </source>
</evidence>
<dbReference type="Gene3D" id="3.40.50.10140">
    <property type="entry name" value="Toll/interleukin-1 receptor homology (TIR) domain"/>
    <property type="match status" value="1"/>
</dbReference>
<dbReference type="Pfam" id="PF00931">
    <property type="entry name" value="NB-ARC"/>
    <property type="match status" value="1"/>
</dbReference>
<dbReference type="STRING" id="3880.A0A072TJ11"/>
<dbReference type="SMART" id="SM00382">
    <property type="entry name" value="AAA"/>
    <property type="match status" value="1"/>
</dbReference>
<reference evidence="6 8" key="2">
    <citation type="journal article" date="2014" name="BMC Genomics">
        <title>An improved genome release (version Mt4.0) for the model legume Medicago truncatula.</title>
        <authorList>
            <person name="Tang H."/>
            <person name="Krishnakumar V."/>
            <person name="Bidwell S."/>
            <person name="Rosen B."/>
            <person name="Chan A."/>
            <person name="Zhou S."/>
            <person name="Gentzbittel L."/>
            <person name="Childs K.L."/>
            <person name="Yandell M."/>
            <person name="Gundlach H."/>
            <person name="Mayer K.F."/>
            <person name="Schwartz D.C."/>
            <person name="Town C.D."/>
        </authorList>
    </citation>
    <scope>GENOME REANNOTATION</scope>
    <source>
        <strain evidence="6">A17</strain>
        <strain evidence="7 8">cv. Jemalong A17</strain>
    </source>
</reference>
<dbReference type="InterPro" id="IPR058192">
    <property type="entry name" value="WHD_ROQ1-like"/>
</dbReference>
<dbReference type="InterPro" id="IPR027417">
    <property type="entry name" value="P-loop_NTPase"/>
</dbReference>
<keyword evidence="3" id="KW-0611">Plant defense</keyword>
<dbReference type="EnsemblPlants" id="KEH17569">
    <property type="protein sequence ID" value="KEH17569"/>
    <property type="gene ID" value="MTR_0007s0060"/>
</dbReference>
<dbReference type="PANTHER" id="PTHR11017:SF431">
    <property type="entry name" value="ADP-RIBOSYL CYCLASE_CYCLIC ADP-RIBOSE HYDROLASE"/>
    <property type="match status" value="1"/>
</dbReference>
<dbReference type="HOGENOM" id="CLU_001561_2_1_1"/>
<sequence length="637" mass="73533">MAASQSSSSITNDGYEYDVFLNFRGPDTRSDFTGNLWNALHNRGIRTFRDDLEIYKGKNIEKSLFEAIEKSKAAIVVLSPSYATSSFCLDELCHILKCIEGRGGFVWPIFYEVDPSKVRWLEDTYGEAMAEHKKNNWYSEDKLKEWENALNQVANLSGTVYKWKKGDGYEYMFIDKIVRVVSTVIQPFSLSIPDYLVGLEDQKQDVLSLLNVDSDDKVYMVGIHGTGGIGKTTLAQAVYNSIVDQFDGSCYLEDVRGKTGNEGLIHLQNILLSKIFGENKIVVTSVNEGINELQVRLKKKKVLLLLDNVDKLDQLRNIVREPGWFGRGSRVMITTRDIDVLRRHGVERRHEVKMLNKDEAYDLLRWKTFQTNEVSPSFEDVFNRALTYISGLPLAIEIIGSHLFSKKTIEEWNSVLDQYKKVPNQEIFEILKVSYNDLVQDYKDVFLDIACFFKGDNLEYVKKILHAHYGDEKKDHINVLIEKSLIKISEFNDLSLHDLIEDMGKEIVRLESPYQPGERSRLWSVKDIVEVLEENTGTSKIGTIIMPWDIKKDNVVNWDGEAFKNMTKLRTLLIEGVKFSESPKHLPNSLRILEWYDYPSQYFPVDFLPRQLIICKLSSEFYRPREDFFKKASVMNL</sequence>
<dbReference type="InterPro" id="IPR036390">
    <property type="entry name" value="WH_DNA-bd_sf"/>
</dbReference>
<dbReference type="InterPro" id="IPR035897">
    <property type="entry name" value="Toll_tir_struct_dom_sf"/>
</dbReference>
<dbReference type="InterPro" id="IPR042197">
    <property type="entry name" value="Apaf_helical"/>
</dbReference>
<keyword evidence="4" id="KW-0520">NAD</keyword>
<dbReference type="Gene3D" id="3.40.50.300">
    <property type="entry name" value="P-loop containing nucleotide triphosphate hydrolases"/>
    <property type="match status" value="1"/>
</dbReference>
<reference evidence="6 8" key="1">
    <citation type="journal article" date="2011" name="Nature">
        <title>The Medicago genome provides insight into the evolution of rhizobial symbioses.</title>
        <authorList>
            <person name="Young N.D."/>
            <person name="Debelle F."/>
            <person name="Oldroyd G.E."/>
            <person name="Geurts R."/>
            <person name="Cannon S.B."/>
            <person name="Udvardi M.K."/>
            <person name="Benedito V.A."/>
            <person name="Mayer K.F."/>
            <person name="Gouzy J."/>
            <person name="Schoof H."/>
            <person name="Van de Peer Y."/>
            <person name="Proost S."/>
            <person name="Cook D.R."/>
            <person name="Meyers B.C."/>
            <person name="Spannagl M."/>
            <person name="Cheung F."/>
            <person name="De Mita S."/>
            <person name="Krishnakumar V."/>
            <person name="Gundlach H."/>
            <person name="Zhou S."/>
            <person name="Mudge J."/>
            <person name="Bharti A.K."/>
            <person name="Murray J.D."/>
            <person name="Naoumkina M.A."/>
            <person name="Rosen B."/>
            <person name="Silverstein K.A."/>
            <person name="Tang H."/>
            <person name="Rombauts S."/>
            <person name="Zhao P.X."/>
            <person name="Zhou P."/>
            <person name="Barbe V."/>
            <person name="Bardou P."/>
            <person name="Bechner M."/>
            <person name="Bellec A."/>
            <person name="Berger A."/>
            <person name="Berges H."/>
            <person name="Bidwell S."/>
            <person name="Bisseling T."/>
            <person name="Choisne N."/>
            <person name="Couloux A."/>
            <person name="Denny R."/>
            <person name="Deshpande S."/>
            <person name="Dai X."/>
            <person name="Doyle J.J."/>
            <person name="Dudez A.M."/>
            <person name="Farmer A.D."/>
            <person name="Fouteau S."/>
            <person name="Franken C."/>
            <person name="Gibelin C."/>
            <person name="Gish J."/>
            <person name="Goldstein S."/>
            <person name="Gonzalez A.J."/>
            <person name="Green P.J."/>
            <person name="Hallab A."/>
            <person name="Hartog M."/>
            <person name="Hua A."/>
            <person name="Humphray S.J."/>
            <person name="Jeong D.H."/>
            <person name="Jing Y."/>
            <person name="Jocker A."/>
            <person name="Kenton S.M."/>
            <person name="Kim D.J."/>
            <person name="Klee K."/>
            <person name="Lai H."/>
            <person name="Lang C."/>
            <person name="Lin S."/>
            <person name="Macmil S.L."/>
            <person name="Magdelenat G."/>
            <person name="Matthews L."/>
            <person name="McCorrison J."/>
            <person name="Monaghan E.L."/>
            <person name="Mun J.H."/>
            <person name="Najar F.Z."/>
            <person name="Nicholson C."/>
            <person name="Noirot C."/>
            <person name="O'Bleness M."/>
            <person name="Paule C.R."/>
            <person name="Poulain J."/>
            <person name="Prion F."/>
            <person name="Qin B."/>
            <person name="Qu C."/>
            <person name="Retzel E.F."/>
            <person name="Riddle C."/>
            <person name="Sallet E."/>
            <person name="Samain S."/>
            <person name="Samson N."/>
            <person name="Sanders I."/>
            <person name="Saurat O."/>
            <person name="Scarpelli C."/>
            <person name="Schiex T."/>
            <person name="Segurens B."/>
            <person name="Severin A.J."/>
            <person name="Sherrier D.J."/>
            <person name="Shi R."/>
            <person name="Sims S."/>
            <person name="Singer S.R."/>
            <person name="Sinharoy S."/>
            <person name="Sterck L."/>
            <person name="Viollet A."/>
            <person name="Wang B.B."/>
            <person name="Wang K."/>
            <person name="Wang M."/>
            <person name="Wang X."/>
            <person name="Warfsmann J."/>
            <person name="Weissenbach J."/>
            <person name="White D.D."/>
            <person name="White J.D."/>
            <person name="Wiley G.B."/>
            <person name="Wincker P."/>
            <person name="Xing Y."/>
            <person name="Yang L."/>
            <person name="Yao Z."/>
            <person name="Ying F."/>
            <person name="Zhai J."/>
            <person name="Zhou L."/>
            <person name="Zuber A."/>
            <person name="Denarie J."/>
            <person name="Dixon R.A."/>
            <person name="May G.D."/>
            <person name="Schwartz D.C."/>
            <person name="Rogers J."/>
            <person name="Quetier F."/>
            <person name="Town C.D."/>
            <person name="Roe B.A."/>
        </authorList>
    </citation>
    <scope>NUCLEOTIDE SEQUENCE [LARGE SCALE GENOMIC DNA]</scope>
    <source>
        <strain evidence="6">A17</strain>
        <strain evidence="7 8">cv. Jemalong A17</strain>
    </source>
</reference>
<dbReference type="GO" id="GO:0043531">
    <property type="term" value="F:ADP binding"/>
    <property type="evidence" value="ECO:0007669"/>
    <property type="project" value="InterPro"/>
</dbReference>
<keyword evidence="1" id="KW-0433">Leucine-rich repeat</keyword>
<evidence type="ECO:0000256" key="3">
    <source>
        <dbReference type="ARBA" id="ARBA00022821"/>
    </source>
</evidence>
<proteinExistence type="predicted"/>
<organism evidence="6 8">
    <name type="scientific">Medicago truncatula</name>
    <name type="common">Barrel medic</name>
    <name type="synonym">Medicago tribuloides</name>
    <dbReference type="NCBI Taxonomy" id="3880"/>
    <lineage>
        <taxon>Eukaryota</taxon>
        <taxon>Viridiplantae</taxon>
        <taxon>Streptophyta</taxon>
        <taxon>Embryophyta</taxon>
        <taxon>Tracheophyta</taxon>
        <taxon>Spermatophyta</taxon>
        <taxon>Magnoliopsida</taxon>
        <taxon>eudicotyledons</taxon>
        <taxon>Gunneridae</taxon>
        <taxon>Pentapetalae</taxon>
        <taxon>rosids</taxon>
        <taxon>fabids</taxon>
        <taxon>Fabales</taxon>
        <taxon>Fabaceae</taxon>
        <taxon>Papilionoideae</taxon>
        <taxon>50 kb inversion clade</taxon>
        <taxon>NPAAA clade</taxon>
        <taxon>Hologalegina</taxon>
        <taxon>IRL clade</taxon>
        <taxon>Trifolieae</taxon>
        <taxon>Medicago</taxon>
    </lineage>
</organism>
<dbReference type="SUPFAM" id="SSF46785">
    <property type="entry name" value="Winged helix' DNA-binding domain"/>
    <property type="match status" value="1"/>
</dbReference>
<dbReference type="PRINTS" id="PR00364">
    <property type="entry name" value="DISEASERSIST"/>
</dbReference>
<dbReference type="GO" id="GO:0006952">
    <property type="term" value="P:defense response"/>
    <property type="evidence" value="ECO:0007669"/>
    <property type="project" value="UniProtKB-KW"/>
</dbReference>
<dbReference type="PROSITE" id="PS50104">
    <property type="entry name" value="TIR"/>
    <property type="match status" value="1"/>
</dbReference>
<dbReference type="InterPro" id="IPR000157">
    <property type="entry name" value="TIR_dom"/>
</dbReference>
<dbReference type="InterPro" id="IPR002182">
    <property type="entry name" value="NB-ARC"/>
</dbReference>
<protein>
    <submittedName>
        <fullName evidence="6">Disease resistance protein (TIR-NBS-LRR class), putative</fullName>
    </submittedName>
</protein>
<evidence type="ECO:0000313" key="8">
    <source>
        <dbReference type="Proteomes" id="UP000002051"/>
    </source>
</evidence>
<reference evidence="7" key="3">
    <citation type="submission" date="2015-06" db="UniProtKB">
        <authorList>
            <consortium name="EnsemblPlants"/>
        </authorList>
    </citation>
    <scope>IDENTIFICATION</scope>
    <source>
        <strain evidence="7">cv. Jemalong A17</strain>
    </source>
</reference>
<gene>
    <name evidence="7" type="primary">25479486</name>
    <name evidence="6" type="ORF">MTR_0007s0060</name>
</gene>
<dbReference type="Pfam" id="PF23282">
    <property type="entry name" value="WHD_ROQ1"/>
    <property type="match status" value="1"/>
</dbReference>
<dbReference type="FunFam" id="3.40.50.10140:FF:000007">
    <property type="entry name" value="Disease resistance protein (TIR-NBS-LRR class)"/>
    <property type="match status" value="1"/>
</dbReference>
<dbReference type="SMART" id="SM00255">
    <property type="entry name" value="TIR"/>
    <property type="match status" value="1"/>
</dbReference>
<dbReference type="PANTHER" id="PTHR11017">
    <property type="entry name" value="LEUCINE-RICH REPEAT-CONTAINING PROTEIN"/>
    <property type="match status" value="1"/>
</dbReference>
<evidence type="ECO:0000259" key="5">
    <source>
        <dbReference type="PROSITE" id="PS50104"/>
    </source>
</evidence>
<dbReference type="AlphaFoldDB" id="A0A072TJ11"/>
<keyword evidence="2" id="KW-0677">Repeat</keyword>
<dbReference type="EMBL" id="KL402732">
    <property type="protein sequence ID" value="KEH17569.1"/>
    <property type="molecule type" value="Genomic_DNA"/>
</dbReference>
<name>A0A072TJ11_MEDTR</name>
<evidence type="ECO:0000313" key="6">
    <source>
        <dbReference type="EMBL" id="KEH17569.1"/>
    </source>
</evidence>
<dbReference type="InterPro" id="IPR003593">
    <property type="entry name" value="AAA+_ATPase"/>
</dbReference>
<feature type="domain" description="TIR" evidence="5">
    <location>
        <begin position="15"/>
        <end position="185"/>
    </location>
</feature>
<dbReference type="Proteomes" id="UP000002051">
    <property type="component" value="Unassembled WGS sequence"/>
</dbReference>
<keyword evidence="8" id="KW-1185">Reference proteome</keyword>
<evidence type="ECO:0000256" key="4">
    <source>
        <dbReference type="ARBA" id="ARBA00023027"/>
    </source>
</evidence>
<dbReference type="Gene3D" id="1.10.8.430">
    <property type="entry name" value="Helical domain of apoptotic protease-activating factors"/>
    <property type="match status" value="1"/>
</dbReference>
<dbReference type="InterPro" id="IPR044974">
    <property type="entry name" value="Disease_R_plants"/>
</dbReference>
<dbReference type="SUPFAM" id="SSF52540">
    <property type="entry name" value="P-loop containing nucleoside triphosphate hydrolases"/>
    <property type="match status" value="1"/>
</dbReference>